<protein>
    <submittedName>
        <fullName evidence="1">Uncharacterized protein</fullName>
    </submittedName>
</protein>
<dbReference type="EMBL" id="JO495095">
    <property type="protein sequence ID" value="AEL79324.1"/>
    <property type="molecule type" value="mRNA"/>
</dbReference>
<sequence length="69" mass="7524">FVINEIVLVENIGMSNSLRLIAHRGGPCVVGIRTTRGLHTGLAACALAEMSKFDKGKSLPYDKLQKKKK</sequence>
<reference evidence="1" key="1">
    <citation type="journal article" date="2011" name="Insect Biochem. Mol. Biol.">
        <title>Transcriptome and gene expression profile of ovarian follicle tissue of the triatomine bug Rhodnius prolixus.</title>
        <authorList>
            <person name="Medeiros M.N."/>
            <person name="Logullo R."/>
            <person name="Ramos I.B."/>
            <person name="Sorgine M.H."/>
            <person name="Paiva-Silva G.O."/>
            <person name="Mesquita R.D."/>
            <person name="Machado E.A."/>
            <person name="Coutinho M.A."/>
            <person name="Masuda H."/>
            <person name="Capurro M.L."/>
            <person name="Ribeiro J.M."/>
            <person name="Cardoso Braz G.R."/>
            <person name="Oliveira P.L."/>
        </authorList>
    </citation>
    <scope>NUCLEOTIDE SEQUENCE</scope>
    <source>
        <tissue evidence="1">Ovary</tissue>
    </source>
</reference>
<dbReference type="VEuPathDB" id="VectorBase:RPRC012271"/>
<proteinExistence type="evidence at transcript level"/>
<accession>G1K0L3</accession>
<dbReference type="AlphaFoldDB" id="G1K0L3"/>
<feature type="non-terminal residue" evidence="1">
    <location>
        <position position="69"/>
    </location>
</feature>
<organism evidence="1">
    <name type="scientific">Rhodnius prolixus</name>
    <name type="common">Triatomid bug</name>
    <dbReference type="NCBI Taxonomy" id="13249"/>
    <lineage>
        <taxon>Eukaryota</taxon>
        <taxon>Metazoa</taxon>
        <taxon>Ecdysozoa</taxon>
        <taxon>Arthropoda</taxon>
        <taxon>Hexapoda</taxon>
        <taxon>Insecta</taxon>
        <taxon>Pterygota</taxon>
        <taxon>Neoptera</taxon>
        <taxon>Paraneoptera</taxon>
        <taxon>Hemiptera</taxon>
        <taxon>Heteroptera</taxon>
        <taxon>Panheteroptera</taxon>
        <taxon>Cimicomorpha</taxon>
        <taxon>Reduviidae</taxon>
        <taxon>Triatominae</taxon>
        <taxon>Rhodnius</taxon>
    </lineage>
</organism>
<feature type="non-terminal residue" evidence="1">
    <location>
        <position position="1"/>
    </location>
</feature>
<evidence type="ECO:0000313" key="1">
    <source>
        <dbReference type="EMBL" id="AEL79324.1"/>
    </source>
</evidence>
<name>G1K0L3_RHOPR</name>